<gene>
    <name evidence="1" type="ORF">DILT_LOCUS1456</name>
</gene>
<protein>
    <submittedName>
        <fullName evidence="1">Uncharacterized protein</fullName>
    </submittedName>
</protein>
<evidence type="ECO:0000313" key="2">
    <source>
        <dbReference type="Proteomes" id="UP000281553"/>
    </source>
</evidence>
<dbReference type="AlphaFoldDB" id="A0A3P6RS33"/>
<reference evidence="1 2" key="1">
    <citation type="submission" date="2018-11" db="EMBL/GenBank/DDBJ databases">
        <authorList>
            <consortium name="Pathogen Informatics"/>
        </authorList>
    </citation>
    <scope>NUCLEOTIDE SEQUENCE [LARGE SCALE GENOMIC DNA]</scope>
</reference>
<name>A0A3P6RS33_DIBLA</name>
<organism evidence="1 2">
    <name type="scientific">Dibothriocephalus latus</name>
    <name type="common">Fish tapeworm</name>
    <name type="synonym">Diphyllobothrium latum</name>
    <dbReference type="NCBI Taxonomy" id="60516"/>
    <lineage>
        <taxon>Eukaryota</taxon>
        <taxon>Metazoa</taxon>
        <taxon>Spiralia</taxon>
        <taxon>Lophotrochozoa</taxon>
        <taxon>Platyhelminthes</taxon>
        <taxon>Cestoda</taxon>
        <taxon>Eucestoda</taxon>
        <taxon>Diphyllobothriidea</taxon>
        <taxon>Diphyllobothriidae</taxon>
        <taxon>Dibothriocephalus</taxon>
    </lineage>
</organism>
<sequence length="70" mass="7825">MRPSILSKSPPPSASSSLSSDEYYLGGGLLLAVGESRFDPQRIFFLTKIYLMRLKPSRCAKSRVAWKFAN</sequence>
<evidence type="ECO:0000313" key="1">
    <source>
        <dbReference type="EMBL" id="VDK44748.1"/>
    </source>
</evidence>
<keyword evidence="2" id="KW-1185">Reference proteome</keyword>
<accession>A0A3P6RS33</accession>
<dbReference type="EMBL" id="UYRU01009948">
    <property type="protein sequence ID" value="VDK44748.1"/>
    <property type="molecule type" value="Genomic_DNA"/>
</dbReference>
<proteinExistence type="predicted"/>
<dbReference type="Proteomes" id="UP000281553">
    <property type="component" value="Unassembled WGS sequence"/>
</dbReference>